<dbReference type="PROSITE" id="PS51485">
    <property type="entry name" value="PHYTOCYANIN"/>
    <property type="match status" value="1"/>
</dbReference>
<dbReference type="GO" id="GO:0005886">
    <property type="term" value="C:plasma membrane"/>
    <property type="evidence" value="ECO:0007669"/>
    <property type="project" value="TreeGrafter"/>
</dbReference>
<evidence type="ECO:0000259" key="2">
    <source>
        <dbReference type="PROSITE" id="PS51485"/>
    </source>
</evidence>
<evidence type="ECO:0000313" key="4">
    <source>
        <dbReference type="Proteomes" id="UP001327560"/>
    </source>
</evidence>
<dbReference type="PANTHER" id="PTHR33021">
    <property type="entry name" value="BLUE COPPER PROTEIN"/>
    <property type="match status" value="1"/>
</dbReference>
<accession>A0AAQ3Q306</accession>
<evidence type="ECO:0000313" key="3">
    <source>
        <dbReference type="EMBL" id="WOK94675.1"/>
    </source>
</evidence>
<reference evidence="3 4" key="1">
    <citation type="submission" date="2023-10" db="EMBL/GenBank/DDBJ databases">
        <title>Chromosome-scale genome assembly provides insights into flower coloration mechanisms of Canna indica.</title>
        <authorList>
            <person name="Li C."/>
        </authorList>
    </citation>
    <scope>NUCLEOTIDE SEQUENCE [LARGE SCALE GENOMIC DNA]</scope>
    <source>
        <tissue evidence="3">Flower</tissue>
    </source>
</reference>
<dbReference type="EMBL" id="CP136890">
    <property type="protein sequence ID" value="WOK94675.1"/>
    <property type="molecule type" value="Genomic_DNA"/>
</dbReference>
<dbReference type="InterPro" id="IPR039391">
    <property type="entry name" value="Phytocyanin-like"/>
</dbReference>
<dbReference type="Proteomes" id="UP001327560">
    <property type="component" value="Chromosome 1"/>
</dbReference>
<dbReference type="GO" id="GO:0009055">
    <property type="term" value="F:electron transfer activity"/>
    <property type="evidence" value="ECO:0007669"/>
    <property type="project" value="InterPro"/>
</dbReference>
<sequence>MVSTSLLLCSTSLAMILLALIAQHSVGATEYIVGDENRWTTGTNYLAWSEKYNFTVGDVLVFKYVKGQHDVFRVTEETFRSCNSSSGVLETHATGDDHIALVEAKRYWFICNVSGHCLGGMKFGVSVASLVEEGPAVPPAALPPPAKGGAAAAAGGGSGLRWLLTIGLSMGFLNYYYYY</sequence>
<protein>
    <submittedName>
        <fullName evidence="3">Mavicyanin-like</fullName>
    </submittedName>
</protein>
<keyword evidence="4" id="KW-1185">Reference proteome</keyword>
<dbReference type="PANTHER" id="PTHR33021:SF179">
    <property type="entry name" value="OS09G0541100 PROTEIN"/>
    <property type="match status" value="1"/>
</dbReference>
<feature type="signal peptide" evidence="1">
    <location>
        <begin position="1"/>
        <end position="27"/>
    </location>
</feature>
<feature type="domain" description="Phytocyanin" evidence="2">
    <location>
        <begin position="29"/>
        <end position="129"/>
    </location>
</feature>
<proteinExistence type="predicted"/>
<dbReference type="SUPFAM" id="SSF49503">
    <property type="entry name" value="Cupredoxins"/>
    <property type="match status" value="1"/>
</dbReference>
<dbReference type="FunFam" id="2.60.40.420:FF:000074">
    <property type="entry name" value="Blue copper binding protein-like"/>
    <property type="match status" value="1"/>
</dbReference>
<name>A0AAQ3Q306_9LILI</name>
<gene>
    <name evidence="3" type="ORF">Cni_G03380</name>
</gene>
<feature type="chain" id="PRO_5043050590" evidence="1">
    <location>
        <begin position="28"/>
        <end position="179"/>
    </location>
</feature>
<dbReference type="Gene3D" id="2.60.40.420">
    <property type="entry name" value="Cupredoxins - blue copper proteins"/>
    <property type="match status" value="1"/>
</dbReference>
<dbReference type="AlphaFoldDB" id="A0AAQ3Q306"/>
<dbReference type="InterPro" id="IPR008972">
    <property type="entry name" value="Cupredoxin"/>
</dbReference>
<dbReference type="Pfam" id="PF02298">
    <property type="entry name" value="Cu_bind_like"/>
    <property type="match status" value="1"/>
</dbReference>
<dbReference type="CDD" id="cd04216">
    <property type="entry name" value="Phytocyanin"/>
    <property type="match status" value="1"/>
</dbReference>
<evidence type="ECO:0000256" key="1">
    <source>
        <dbReference type="SAM" id="SignalP"/>
    </source>
</evidence>
<keyword evidence="1" id="KW-0732">Signal</keyword>
<organism evidence="3 4">
    <name type="scientific">Canna indica</name>
    <name type="common">Indian-shot</name>
    <dbReference type="NCBI Taxonomy" id="4628"/>
    <lineage>
        <taxon>Eukaryota</taxon>
        <taxon>Viridiplantae</taxon>
        <taxon>Streptophyta</taxon>
        <taxon>Embryophyta</taxon>
        <taxon>Tracheophyta</taxon>
        <taxon>Spermatophyta</taxon>
        <taxon>Magnoliopsida</taxon>
        <taxon>Liliopsida</taxon>
        <taxon>Zingiberales</taxon>
        <taxon>Cannaceae</taxon>
        <taxon>Canna</taxon>
    </lineage>
</organism>
<dbReference type="InterPro" id="IPR003245">
    <property type="entry name" value="Phytocyanin_dom"/>
</dbReference>